<accession>A0A2U8BS32</accession>
<dbReference type="SUPFAM" id="SSF53474">
    <property type="entry name" value="alpha/beta-Hydrolases"/>
    <property type="match status" value="1"/>
</dbReference>
<name>A0A2U8BS32_9RICK</name>
<dbReference type="EMBL" id="CP025989">
    <property type="protein sequence ID" value="AWD33115.1"/>
    <property type="molecule type" value="Genomic_DNA"/>
</dbReference>
<dbReference type="Gene3D" id="3.40.50.1820">
    <property type="entry name" value="alpha/beta hydrolase"/>
    <property type="match status" value="1"/>
</dbReference>
<dbReference type="Proteomes" id="UP000244519">
    <property type="component" value="Chromosome"/>
</dbReference>
<evidence type="ECO:0000313" key="2">
    <source>
        <dbReference type="Proteomes" id="UP000244519"/>
    </source>
</evidence>
<reference evidence="1 2" key="1">
    <citation type="journal article" date="2018" name="Genome Biol. Evol.">
        <title>The Genome Sequence of "Candidatus Fokinia solitaria": Insights on Reductive Evolution in Rickettsiales.</title>
        <authorList>
            <person name="Floriano A.M."/>
            <person name="Castelli M."/>
            <person name="Krenek S."/>
            <person name="Berendonk T.U."/>
            <person name="Bazzocchi C."/>
            <person name="Petroni G."/>
            <person name="Sassera D."/>
        </authorList>
    </citation>
    <scope>NUCLEOTIDE SEQUENCE [LARGE SCALE GENOMIC DNA]</scope>
    <source>
        <strain evidence="1">Rio ETE_ALG 3VII</strain>
    </source>
</reference>
<keyword evidence="2" id="KW-1185">Reference proteome</keyword>
<dbReference type="AlphaFoldDB" id="A0A2U8BS32"/>
<sequence>MSYHFVFCHGFGFDASFWDKIAPCFSKEKCTFIDLGYFRRPSHFNIPHDEKIIGIGHSLGLLKLLELHKNFERLIALNGFRNFLGFHPILRREREKELKMLENKFRTDPMIALDLFYSRCSTSLLIKCPNKEDLNSDLMCTELNLLRSTIVLPSVPTLVLASDNDMVVPPQVIHDNFSNTNIKLDVIDNGEHILGLASPLAVYEKIMKFLDGFYLW</sequence>
<gene>
    <name evidence="1" type="ORF">Fsol_00316</name>
</gene>
<dbReference type="KEGG" id="fso:Fsol_00316"/>
<organism evidence="1 2">
    <name type="scientific">Candidatus Fokinia solitaria</name>
    <dbReference type="NCBI Taxonomy" id="1802984"/>
    <lineage>
        <taxon>Bacteria</taxon>
        <taxon>Pseudomonadati</taxon>
        <taxon>Pseudomonadota</taxon>
        <taxon>Alphaproteobacteria</taxon>
        <taxon>Rickettsiales</taxon>
        <taxon>Candidatus Midichloriaceae</taxon>
        <taxon>Candidatus Fokinia</taxon>
    </lineage>
</organism>
<evidence type="ECO:0000313" key="1">
    <source>
        <dbReference type="EMBL" id="AWD33115.1"/>
    </source>
</evidence>
<proteinExistence type="predicted"/>
<dbReference type="OrthoDB" id="7165362at2"/>
<keyword evidence="1" id="KW-0378">Hydrolase</keyword>
<protein>
    <submittedName>
        <fullName evidence="1">Putative BioH-like alpha-beta hydrolase family protein</fullName>
    </submittedName>
</protein>
<dbReference type="InterPro" id="IPR029058">
    <property type="entry name" value="AB_hydrolase_fold"/>
</dbReference>
<dbReference type="RefSeq" id="WP_108673151.1">
    <property type="nucleotide sequence ID" value="NZ_CP025989.1"/>
</dbReference>
<dbReference type="GO" id="GO:0016787">
    <property type="term" value="F:hydrolase activity"/>
    <property type="evidence" value="ECO:0007669"/>
    <property type="project" value="UniProtKB-KW"/>
</dbReference>